<name>A0A8J3MYU6_9CHLR</name>
<comment type="caution">
    <text evidence="2">The sequence shown here is derived from an EMBL/GenBank/DDBJ whole genome shotgun (WGS) entry which is preliminary data.</text>
</comment>
<keyword evidence="1" id="KW-1133">Transmembrane helix</keyword>
<evidence type="ECO:0000256" key="1">
    <source>
        <dbReference type="SAM" id="Phobius"/>
    </source>
</evidence>
<reference evidence="2" key="1">
    <citation type="submission" date="2020-10" db="EMBL/GenBank/DDBJ databases">
        <title>Taxonomic study of unclassified bacteria belonging to the class Ktedonobacteria.</title>
        <authorList>
            <person name="Yabe S."/>
            <person name="Wang C.M."/>
            <person name="Zheng Y."/>
            <person name="Sakai Y."/>
            <person name="Cavaletti L."/>
            <person name="Monciardini P."/>
            <person name="Donadio S."/>
        </authorList>
    </citation>
    <scope>NUCLEOTIDE SEQUENCE</scope>
    <source>
        <strain evidence="2">ID150040</strain>
    </source>
</reference>
<organism evidence="2 3">
    <name type="scientific">Reticulibacter mediterranei</name>
    <dbReference type="NCBI Taxonomy" id="2778369"/>
    <lineage>
        <taxon>Bacteria</taxon>
        <taxon>Bacillati</taxon>
        <taxon>Chloroflexota</taxon>
        <taxon>Ktedonobacteria</taxon>
        <taxon>Ktedonobacterales</taxon>
        <taxon>Reticulibacteraceae</taxon>
        <taxon>Reticulibacter</taxon>
    </lineage>
</organism>
<evidence type="ECO:0000313" key="3">
    <source>
        <dbReference type="Proteomes" id="UP000597444"/>
    </source>
</evidence>
<evidence type="ECO:0000313" key="2">
    <source>
        <dbReference type="EMBL" id="GHO92454.1"/>
    </source>
</evidence>
<sequence length="159" mass="18111">MHRLRHLISPGWRPGSAALAGLLATLAYSVAMEWDKYLIGNYFHDVRFIEGMLPTQSEEEERRGWLLAWLIHLFNGVALAEVYAATVKRWLPGPDWLKGILFGEAFIAGAWTLTPLADKYHPLIKKGAMPKLATWKSFLQNLLRHLIFGLALGLLYREK</sequence>
<evidence type="ECO:0008006" key="4">
    <source>
        <dbReference type="Google" id="ProtNLM"/>
    </source>
</evidence>
<keyword evidence="3" id="KW-1185">Reference proteome</keyword>
<feature type="transmembrane region" description="Helical" evidence="1">
    <location>
        <begin position="96"/>
        <end position="117"/>
    </location>
</feature>
<feature type="transmembrane region" description="Helical" evidence="1">
    <location>
        <begin position="137"/>
        <end position="156"/>
    </location>
</feature>
<protein>
    <recommendedName>
        <fullName evidence="4">DUF2938 domain-containing protein</fullName>
    </recommendedName>
</protein>
<keyword evidence="1" id="KW-0472">Membrane</keyword>
<dbReference type="RefSeq" id="WP_220203286.1">
    <property type="nucleotide sequence ID" value="NZ_BNJK01000001.1"/>
</dbReference>
<dbReference type="AlphaFoldDB" id="A0A8J3MYU6"/>
<accession>A0A8J3MYU6</accession>
<gene>
    <name evidence="2" type="ORF">KSF_025020</name>
</gene>
<dbReference type="Proteomes" id="UP000597444">
    <property type="component" value="Unassembled WGS sequence"/>
</dbReference>
<dbReference type="EMBL" id="BNJK01000001">
    <property type="protein sequence ID" value="GHO92454.1"/>
    <property type="molecule type" value="Genomic_DNA"/>
</dbReference>
<keyword evidence="1" id="KW-0812">Transmembrane</keyword>
<proteinExistence type="predicted"/>
<feature type="transmembrane region" description="Helical" evidence="1">
    <location>
        <begin position="64"/>
        <end position="84"/>
    </location>
</feature>